<accession>A0A7N2MLH7</accession>
<evidence type="ECO:0000256" key="8">
    <source>
        <dbReference type="SAM" id="MobiDB-lite"/>
    </source>
</evidence>
<feature type="compositionally biased region" description="Low complexity" evidence="8">
    <location>
        <begin position="1113"/>
        <end position="1125"/>
    </location>
</feature>
<dbReference type="Gene3D" id="1.10.8.430">
    <property type="entry name" value="Helical domain of apoptotic protease-activating factors"/>
    <property type="match status" value="1"/>
</dbReference>
<dbReference type="InterPro" id="IPR058192">
    <property type="entry name" value="WHD_ROQ1-like"/>
</dbReference>
<feature type="domain" description="TIR" evidence="9">
    <location>
        <begin position="19"/>
        <end position="185"/>
    </location>
</feature>
<protein>
    <recommendedName>
        <fullName evidence="1">ADP-ribosyl cyclase/cyclic ADP-ribose hydrolase</fullName>
        <ecNumber evidence="1">3.2.2.6</ecNumber>
    </recommendedName>
</protein>
<reference evidence="10 11" key="1">
    <citation type="journal article" date="2016" name="G3 (Bethesda)">
        <title>First Draft Assembly and Annotation of the Genome of a California Endemic Oak Quercus lobata Nee (Fagaceae).</title>
        <authorList>
            <person name="Sork V.L."/>
            <person name="Fitz-Gibbon S.T."/>
            <person name="Puiu D."/>
            <person name="Crepeau M."/>
            <person name="Gugger P.F."/>
            <person name="Sherman R."/>
            <person name="Stevens K."/>
            <person name="Langley C.H."/>
            <person name="Pellegrini M."/>
            <person name="Salzberg S.L."/>
        </authorList>
    </citation>
    <scope>NUCLEOTIDE SEQUENCE [LARGE SCALE GENOMIC DNA]</scope>
    <source>
        <strain evidence="10 11">cv. SW786</strain>
    </source>
</reference>
<dbReference type="SUPFAM" id="SSF52540">
    <property type="entry name" value="P-loop containing nucleoside triphosphate hydrolases"/>
    <property type="match status" value="1"/>
</dbReference>
<dbReference type="SMART" id="SM00369">
    <property type="entry name" value="LRR_TYP"/>
    <property type="match status" value="3"/>
</dbReference>
<dbReference type="PANTHER" id="PTHR11017:SF527">
    <property type="entry name" value="TMV RESISTANCE PROTEIN N-LIKE"/>
    <property type="match status" value="1"/>
</dbReference>
<keyword evidence="6" id="KW-0520">NAD</keyword>
<dbReference type="EC" id="3.2.2.6" evidence="1"/>
<evidence type="ECO:0000256" key="2">
    <source>
        <dbReference type="ARBA" id="ARBA00022614"/>
    </source>
</evidence>
<dbReference type="InterPro" id="IPR032675">
    <property type="entry name" value="LRR_dom_sf"/>
</dbReference>
<dbReference type="InterPro" id="IPR000157">
    <property type="entry name" value="TIR_dom"/>
</dbReference>
<dbReference type="Gene3D" id="3.40.50.300">
    <property type="entry name" value="P-loop containing nucleotide triphosphate hydrolases"/>
    <property type="match status" value="1"/>
</dbReference>
<dbReference type="Pfam" id="PF20160">
    <property type="entry name" value="C-JID"/>
    <property type="match status" value="1"/>
</dbReference>
<evidence type="ECO:0000256" key="5">
    <source>
        <dbReference type="ARBA" id="ARBA00022821"/>
    </source>
</evidence>
<dbReference type="EnsemblPlants" id="QL09p043790:mrna">
    <property type="protein sequence ID" value="QL09p043790:mrna"/>
    <property type="gene ID" value="QL09p043790"/>
</dbReference>
<evidence type="ECO:0000256" key="7">
    <source>
        <dbReference type="ARBA" id="ARBA00047304"/>
    </source>
</evidence>
<dbReference type="InterPro" id="IPR035897">
    <property type="entry name" value="Toll_tir_struct_dom_sf"/>
</dbReference>
<evidence type="ECO:0000313" key="11">
    <source>
        <dbReference type="Proteomes" id="UP000594261"/>
    </source>
</evidence>
<dbReference type="SMART" id="SM00255">
    <property type="entry name" value="TIR"/>
    <property type="match status" value="1"/>
</dbReference>
<dbReference type="OMA" id="GEDHREN"/>
<dbReference type="InterPro" id="IPR011713">
    <property type="entry name" value="Leu-rich_rpt_3"/>
</dbReference>
<dbReference type="Gene3D" id="3.80.10.10">
    <property type="entry name" value="Ribonuclease Inhibitor"/>
    <property type="match status" value="2"/>
</dbReference>
<dbReference type="Pfam" id="PF23286">
    <property type="entry name" value="LRR_13"/>
    <property type="match status" value="1"/>
</dbReference>
<name>A0A7N2MLH7_QUELO</name>
<dbReference type="GO" id="GO:0007165">
    <property type="term" value="P:signal transduction"/>
    <property type="evidence" value="ECO:0007669"/>
    <property type="project" value="InterPro"/>
</dbReference>
<sequence>MSTQGASLLSSSSSSSRRWINDVFLSFRGEDTRNNFTDHLYTALQRSGISTFRDNEKLERGKSIAPELLKAIEESRFAIVILSRNYASSTWCLDELAKIIQCMKENEMTVLPIFYKVDPSDVRNQKGTFSQAFAKHEKRLKGNTKKVQTWRAALSEVANLSEWHSQDRLESEVIDNIVKVIINKQSYTFSVATEGLVGTSSKIEKLMSHLALESNGVRIIGIRGTGGMGKTTLARVVYSMISNQFEACSFVANVREVCEKYGILQLQQKLLNDLSILRDMNVKDVDNAVYMIKNRLRHKKILLIIDDVNELDQMNKLGVKHDWLGPGSRVIITTRDAKLLTTQKVDGIYEAKVLSKGEAFHLFNLKAFDKEHPPKDYLKLSLAFVRYAGGLPLAIEVLGSILNRRSTFEWKSVLDRLREFPERKILNVLQISFDGLHETEQEIFLNIACFFNHKNEETVIPILDCLELYPKIGLSTLIEKSLIKLENNQLWMHDLLQEMGRDKVRRECPKDQPGKRSKLWSYKDIDNVLTNNTGTEAIQGIALPFLGTKGAHWNPESFSKMNRLKLLIIEDPYLMYEPKNLPNGLRYLNWCGYPSKSLPTSFQPDELIELHMCFSNIEQLWTGAKSWEMLKKLTVLNLKGCENLKSLPRKFEMKSLKILILSNCSKIKTIPEFGENMGCVIELYLNGTAITKLPSSIGNLSGLVSLDVMDCKNLISLPSTFFSLTRLKDLSLSGCSKLIENLGRGESFDGIGQMPSSNAMFETLKKIAFGGFQLPTLYPLSRSSESMGLLSSSLFGLSSLTYLDLSNCNIKEIPYDIACLFSLEDLILRGNNFSCLPESIAQLSYLNCLRVHNCTSLQSFPKLPLNIGYVEGFGCYSLEMGLSPYYNGESYDVVFPGSEIPEWFSHQCMGNEVNIMEPFSHLCNDWIGIAICVAFCSLPCHQNLNGPVQFRLRVNGKDMSFVDRNERSRAYSISDDMVALSDHIWLLYFLPQDIWEEDRKSLWECDANGFREIGIQIDNTNSGLVKKCGLRVVYKKDIEDLNGNVVQSSNNNIIPYEGLKESLNLWPMVNIMRSQVDTKECGEELSSWQELNNGFHSALLDSGIDEDLDEGVTNSSKTKKSLNSSRISKSTPLESVPTGNQPRWMRAARVREGKGIQFLSVKNRGPCLWLVFSAGLLKILL</sequence>
<dbReference type="AlphaFoldDB" id="A0A7N2MLH7"/>
<dbReference type="InterPro" id="IPR044974">
    <property type="entry name" value="Disease_R_plants"/>
</dbReference>
<dbReference type="Pfam" id="PF00931">
    <property type="entry name" value="NB-ARC"/>
    <property type="match status" value="1"/>
</dbReference>
<dbReference type="Pfam" id="PF23282">
    <property type="entry name" value="WHD_ROQ1"/>
    <property type="match status" value="1"/>
</dbReference>
<evidence type="ECO:0000313" key="10">
    <source>
        <dbReference type="EnsemblPlants" id="QL09p043790:mrna"/>
    </source>
</evidence>
<feature type="compositionally biased region" description="Polar residues" evidence="8">
    <location>
        <begin position="1126"/>
        <end position="1141"/>
    </location>
</feature>
<dbReference type="Gramene" id="QL09p043790:mrna">
    <property type="protein sequence ID" value="QL09p043790:mrna"/>
    <property type="gene ID" value="QL09p043790"/>
</dbReference>
<evidence type="ECO:0000256" key="6">
    <source>
        <dbReference type="ARBA" id="ARBA00023027"/>
    </source>
</evidence>
<comment type="catalytic activity">
    <reaction evidence="7">
        <text>NAD(+) + H2O = ADP-D-ribose + nicotinamide + H(+)</text>
        <dbReference type="Rhea" id="RHEA:16301"/>
        <dbReference type="ChEBI" id="CHEBI:15377"/>
        <dbReference type="ChEBI" id="CHEBI:15378"/>
        <dbReference type="ChEBI" id="CHEBI:17154"/>
        <dbReference type="ChEBI" id="CHEBI:57540"/>
        <dbReference type="ChEBI" id="CHEBI:57967"/>
        <dbReference type="EC" id="3.2.2.6"/>
    </reaction>
    <physiologicalReaction direction="left-to-right" evidence="7">
        <dbReference type="Rhea" id="RHEA:16302"/>
    </physiologicalReaction>
</comment>
<evidence type="ECO:0000256" key="1">
    <source>
        <dbReference type="ARBA" id="ARBA00011982"/>
    </source>
</evidence>
<dbReference type="GO" id="GO:0006952">
    <property type="term" value="P:defense response"/>
    <property type="evidence" value="ECO:0007669"/>
    <property type="project" value="UniProtKB-KW"/>
</dbReference>
<keyword evidence="4" id="KW-0378">Hydrolase</keyword>
<dbReference type="GO" id="GO:0051707">
    <property type="term" value="P:response to other organism"/>
    <property type="evidence" value="ECO:0007669"/>
    <property type="project" value="UniProtKB-ARBA"/>
</dbReference>
<evidence type="ECO:0000259" key="9">
    <source>
        <dbReference type="PROSITE" id="PS50104"/>
    </source>
</evidence>
<dbReference type="EMBL" id="LRBV02000009">
    <property type="status" value="NOT_ANNOTATED_CDS"/>
    <property type="molecule type" value="Genomic_DNA"/>
</dbReference>
<dbReference type="FunFam" id="3.40.50.10140:FF:000007">
    <property type="entry name" value="Disease resistance protein (TIR-NBS-LRR class)"/>
    <property type="match status" value="1"/>
</dbReference>
<evidence type="ECO:0000256" key="4">
    <source>
        <dbReference type="ARBA" id="ARBA00022801"/>
    </source>
</evidence>
<dbReference type="InterPro" id="IPR036390">
    <property type="entry name" value="WH_DNA-bd_sf"/>
</dbReference>
<dbReference type="PROSITE" id="PS51450">
    <property type="entry name" value="LRR"/>
    <property type="match status" value="1"/>
</dbReference>
<dbReference type="InterPro" id="IPR003591">
    <property type="entry name" value="Leu-rich_rpt_typical-subtyp"/>
</dbReference>
<keyword evidence="3" id="KW-0677">Repeat</keyword>
<dbReference type="InterPro" id="IPR055414">
    <property type="entry name" value="LRR_R13L4/SHOC2-like"/>
</dbReference>
<dbReference type="InterPro" id="IPR045344">
    <property type="entry name" value="C-JID"/>
</dbReference>
<dbReference type="PRINTS" id="PR00364">
    <property type="entry name" value="DISEASERSIST"/>
</dbReference>
<organism evidence="10 11">
    <name type="scientific">Quercus lobata</name>
    <name type="common">Valley oak</name>
    <dbReference type="NCBI Taxonomy" id="97700"/>
    <lineage>
        <taxon>Eukaryota</taxon>
        <taxon>Viridiplantae</taxon>
        <taxon>Streptophyta</taxon>
        <taxon>Embryophyta</taxon>
        <taxon>Tracheophyta</taxon>
        <taxon>Spermatophyta</taxon>
        <taxon>Magnoliopsida</taxon>
        <taxon>eudicotyledons</taxon>
        <taxon>Gunneridae</taxon>
        <taxon>Pentapetalae</taxon>
        <taxon>rosids</taxon>
        <taxon>fabids</taxon>
        <taxon>Fagales</taxon>
        <taxon>Fagaceae</taxon>
        <taxon>Quercus</taxon>
    </lineage>
</organism>
<reference evidence="10" key="2">
    <citation type="submission" date="2021-01" db="UniProtKB">
        <authorList>
            <consortium name="EnsemblPlants"/>
        </authorList>
    </citation>
    <scope>IDENTIFICATION</scope>
</reference>
<dbReference type="InterPro" id="IPR042197">
    <property type="entry name" value="Apaf_helical"/>
</dbReference>
<dbReference type="InterPro" id="IPR002182">
    <property type="entry name" value="NB-ARC"/>
</dbReference>
<keyword evidence="2" id="KW-0433">Leucine-rich repeat</keyword>
<dbReference type="GO" id="GO:0043531">
    <property type="term" value="F:ADP binding"/>
    <property type="evidence" value="ECO:0007669"/>
    <property type="project" value="InterPro"/>
</dbReference>
<dbReference type="Pfam" id="PF07725">
    <property type="entry name" value="LRR_3"/>
    <property type="match status" value="1"/>
</dbReference>
<evidence type="ECO:0000256" key="3">
    <source>
        <dbReference type="ARBA" id="ARBA00022737"/>
    </source>
</evidence>
<dbReference type="PANTHER" id="PTHR11017">
    <property type="entry name" value="LEUCINE-RICH REPEAT-CONTAINING PROTEIN"/>
    <property type="match status" value="1"/>
</dbReference>
<dbReference type="GO" id="GO:0061809">
    <property type="term" value="F:NAD+ nucleosidase activity, cyclic ADP-ribose generating"/>
    <property type="evidence" value="ECO:0007669"/>
    <property type="project" value="UniProtKB-EC"/>
</dbReference>
<dbReference type="SUPFAM" id="SSF46785">
    <property type="entry name" value="Winged helix' DNA-binding domain"/>
    <property type="match status" value="1"/>
</dbReference>
<dbReference type="InterPro" id="IPR058546">
    <property type="entry name" value="RPS4B/Roq1-like_LRR"/>
</dbReference>
<dbReference type="Proteomes" id="UP000594261">
    <property type="component" value="Chromosome 9"/>
</dbReference>
<dbReference type="Gene3D" id="3.40.50.10140">
    <property type="entry name" value="Toll/interleukin-1 receptor homology (TIR) domain"/>
    <property type="match status" value="1"/>
</dbReference>
<dbReference type="InParanoid" id="A0A7N2MLH7"/>
<dbReference type="SUPFAM" id="SSF52200">
    <property type="entry name" value="Toll/Interleukin receptor TIR domain"/>
    <property type="match status" value="1"/>
</dbReference>
<dbReference type="PROSITE" id="PS50104">
    <property type="entry name" value="TIR"/>
    <property type="match status" value="1"/>
</dbReference>
<keyword evidence="11" id="KW-1185">Reference proteome</keyword>
<dbReference type="SUPFAM" id="SSF52058">
    <property type="entry name" value="L domain-like"/>
    <property type="match status" value="1"/>
</dbReference>
<keyword evidence="5" id="KW-0611">Plant defense</keyword>
<dbReference type="InterPro" id="IPR001611">
    <property type="entry name" value="Leu-rich_rpt"/>
</dbReference>
<proteinExistence type="predicted"/>
<dbReference type="Pfam" id="PF23598">
    <property type="entry name" value="LRR_14"/>
    <property type="match status" value="1"/>
</dbReference>
<feature type="region of interest" description="Disordered" evidence="8">
    <location>
        <begin position="1110"/>
        <end position="1141"/>
    </location>
</feature>
<dbReference type="InterPro" id="IPR027417">
    <property type="entry name" value="P-loop_NTPase"/>
</dbReference>
<dbReference type="Pfam" id="PF01582">
    <property type="entry name" value="TIR"/>
    <property type="match status" value="1"/>
</dbReference>